<proteinExistence type="predicted"/>
<accession>Q2CER7</accession>
<keyword evidence="2" id="KW-1185">Reference proteome</keyword>
<reference evidence="1 2" key="1">
    <citation type="journal article" date="2010" name="J. Bacteriol.">
        <title>Genome sequences of Oceanicola granulosus HTCC2516(T) and Oceanicola batsensis HTCC2597(TDelta).</title>
        <authorList>
            <person name="Thrash J.C."/>
            <person name="Cho J.C."/>
            <person name="Vergin K.L."/>
            <person name="Giovannoni S.J."/>
        </authorList>
    </citation>
    <scope>NUCLEOTIDE SEQUENCE [LARGE SCALE GENOMIC DNA]</scope>
    <source>
        <strain evidence="2">ATCC BAA-861 / DSM 15982 / KCTC 12143 / HTCC2516</strain>
    </source>
</reference>
<evidence type="ECO:0000313" key="1">
    <source>
        <dbReference type="EMBL" id="EAR51191.1"/>
    </source>
</evidence>
<sequence>MSGRGPLERAAAGDLVRLGGTDALVLSARHAPGGSLLALLVGDGIAARRARAALRRAGGVEAAVFTPTGSGSASFQLDEPACRAITLAIMPVDLAERLLETARRQGGLPEPERTLLPAYVTAYFRSLPRLAGKADDAPADDPARDAHRAELDRTLAAAGWRPPHDMLERLALADPWIHDRLLPPAPDGPETAPGVTAFFVRARAVELGFLERMREVIADVGFEILASIPLEGALAEEMRKSSRGGNWGAGPFLVSGGPPRHMFIAYDAFPLPPRDATLAEHPLLDNARTLTAKTDTRKLIAAATGAWGSFNSMHSTDHSAEAFRIAAMLMTPDELAALKATVAGRLAAVRRALDGTRLGPGRDITAAGLRADGIVRRVFRPHLAAYAAPVADAQQRLAPRFAEVSDIVAVREGAVDFADPGPGFVPASALAGPLPLALAHRLRELLVAAAREGLVLGRWDPAQALYVSTDLRELRLLGLDRPHPGDSPRSLGDCLADPATRADLVRLTGIPTWAFLDGTPAAMRLSRDVLRPAGARLDRLRRKASNLILAGLKRTRRPS</sequence>
<organism evidence="1 2">
    <name type="scientific">Oceanicola granulosus (strain ATCC BAA-861 / DSM 15982 / KCTC 12143 / HTCC2516)</name>
    <dbReference type="NCBI Taxonomy" id="314256"/>
    <lineage>
        <taxon>Bacteria</taxon>
        <taxon>Pseudomonadati</taxon>
        <taxon>Pseudomonadota</taxon>
        <taxon>Alphaproteobacteria</taxon>
        <taxon>Rhodobacterales</taxon>
        <taxon>Roseobacteraceae</taxon>
        <taxon>Oceanicola</taxon>
    </lineage>
</organism>
<dbReference type="RefSeq" id="WP_007256513.1">
    <property type="nucleotide sequence ID" value="NZ_CH724108.1"/>
</dbReference>
<gene>
    <name evidence="1" type="ORF">OG2516_14990</name>
</gene>
<dbReference type="Proteomes" id="UP000003635">
    <property type="component" value="Unassembled WGS sequence"/>
</dbReference>
<dbReference type="EMBL" id="AAOT01000016">
    <property type="protein sequence ID" value="EAR51191.1"/>
    <property type="molecule type" value="Genomic_DNA"/>
</dbReference>
<comment type="caution">
    <text evidence="1">The sequence shown here is derived from an EMBL/GenBank/DDBJ whole genome shotgun (WGS) entry which is preliminary data.</text>
</comment>
<dbReference type="AlphaFoldDB" id="Q2CER7"/>
<dbReference type="STRING" id="314256.OG2516_14990"/>
<dbReference type="OrthoDB" id="6812310at2"/>
<evidence type="ECO:0000313" key="2">
    <source>
        <dbReference type="Proteomes" id="UP000003635"/>
    </source>
</evidence>
<dbReference type="HOGENOM" id="CLU_487322_0_0_5"/>
<protein>
    <submittedName>
        <fullName evidence="1">Uncharacterized protein</fullName>
    </submittedName>
</protein>
<name>Q2CER7_OCEGH</name>
<dbReference type="eggNOG" id="COG0515">
    <property type="taxonomic scope" value="Bacteria"/>
</dbReference>